<dbReference type="EMBL" id="JAJSOF020000013">
    <property type="protein sequence ID" value="KAJ4442770.1"/>
    <property type="molecule type" value="Genomic_DNA"/>
</dbReference>
<feature type="compositionally biased region" description="Polar residues" evidence="1">
    <location>
        <begin position="24"/>
        <end position="38"/>
    </location>
</feature>
<comment type="caution">
    <text evidence="2">The sequence shown here is derived from an EMBL/GenBank/DDBJ whole genome shotgun (WGS) entry which is preliminary data.</text>
</comment>
<name>A0ABQ8TAR2_PERAM</name>
<dbReference type="Proteomes" id="UP001148838">
    <property type="component" value="Unassembled WGS sequence"/>
</dbReference>
<reference evidence="2 3" key="1">
    <citation type="journal article" date="2022" name="Allergy">
        <title>Genome assembly and annotation of Periplaneta americana reveal a comprehensive cockroach allergen profile.</title>
        <authorList>
            <person name="Wang L."/>
            <person name="Xiong Q."/>
            <person name="Saelim N."/>
            <person name="Wang L."/>
            <person name="Nong W."/>
            <person name="Wan A.T."/>
            <person name="Shi M."/>
            <person name="Liu X."/>
            <person name="Cao Q."/>
            <person name="Hui J.H.L."/>
            <person name="Sookrung N."/>
            <person name="Leung T.F."/>
            <person name="Tungtrongchitr A."/>
            <person name="Tsui S.K.W."/>
        </authorList>
    </citation>
    <scope>NUCLEOTIDE SEQUENCE [LARGE SCALE GENOMIC DNA]</scope>
    <source>
        <strain evidence="2">PWHHKU_190912</strain>
    </source>
</reference>
<accession>A0ABQ8TAR2</accession>
<evidence type="ECO:0000313" key="3">
    <source>
        <dbReference type="Proteomes" id="UP001148838"/>
    </source>
</evidence>
<keyword evidence="3" id="KW-1185">Reference proteome</keyword>
<evidence type="ECO:0000256" key="1">
    <source>
        <dbReference type="SAM" id="MobiDB-lite"/>
    </source>
</evidence>
<protein>
    <submittedName>
        <fullName evidence="2">Uncharacterized protein</fullName>
    </submittedName>
</protein>
<sequence length="103" mass="11332">MNYSVGASLLDEESPMNDSESEENQIARNGLLPTTTPDANDVQILKAVDHDHPPLLEEVESLRRCIRLKRSAENEPVAGLAQIIQLELEGVRSGVLPFLCVSH</sequence>
<evidence type="ECO:0000313" key="2">
    <source>
        <dbReference type="EMBL" id="KAJ4442770.1"/>
    </source>
</evidence>
<organism evidence="2 3">
    <name type="scientific">Periplaneta americana</name>
    <name type="common">American cockroach</name>
    <name type="synonym">Blatta americana</name>
    <dbReference type="NCBI Taxonomy" id="6978"/>
    <lineage>
        <taxon>Eukaryota</taxon>
        <taxon>Metazoa</taxon>
        <taxon>Ecdysozoa</taxon>
        <taxon>Arthropoda</taxon>
        <taxon>Hexapoda</taxon>
        <taxon>Insecta</taxon>
        <taxon>Pterygota</taxon>
        <taxon>Neoptera</taxon>
        <taxon>Polyneoptera</taxon>
        <taxon>Dictyoptera</taxon>
        <taxon>Blattodea</taxon>
        <taxon>Blattoidea</taxon>
        <taxon>Blattidae</taxon>
        <taxon>Blattinae</taxon>
        <taxon>Periplaneta</taxon>
    </lineage>
</organism>
<gene>
    <name evidence="2" type="ORF">ANN_04362</name>
</gene>
<feature type="compositionally biased region" description="Acidic residues" evidence="1">
    <location>
        <begin position="10"/>
        <end position="23"/>
    </location>
</feature>
<proteinExistence type="predicted"/>
<feature type="region of interest" description="Disordered" evidence="1">
    <location>
        <begin position="1"/>
        <end position="38"/>
    </location>
</feature>